<dbReference type="OrthoDB" id="1912932at2"/>
<reference evidence="1 2" key="1">
    <citation type="submission" date="2016-11" db="EMBL/GenBank/DDBJ databases">
        <authorList>
            <person name="Jaros S."/>
            <person name="Januszkiewicz K."/>
            <person name="Wedrychowicz H."/>
        </authorList>
    </citation>
    <scope>NUCLEOTIDE SEQUENCE [LARGE SCALE GENOMIC DNA]</scope>
    <source>
        <strain evidence="1 2">DSM 3089</strain>
    </source>
</reference>
<dbReference type="RefSeq" id="WP_072831714.1">
    <property type="nucleotide sequence ID" value="NZ_FQXP01000006.1"/>
</dbReference>
<evidence type="ECO:0000313" key="1">
    <source>
        <dbReference type="EMBL" id="SHH90326.1"/>
    </source>
</evidence>
<proteinExistence type="predicted"/>
<gene>
    <name evidence="1" type="ORF">SAMN02745196_01828</name>
</gene>
<organism evidence="1 2">
    <name type="scientific">Clostridium collagenovorans DSM 3089</name>
    <dbReference type="NCBI Taxonomy" id="1121306"/>
    <lineage>
        <taxon>Bacteria</taxon>
        <taxon>Bacillati</taxon>
        <taxon>Bacillota</taxon>
        <taxon>Clostridia</taxon>
        <taxon>Eubacteriales</taxon>
        <taxon>Clostridiaceae</taxon>
        <taxon>Clostridium</taxon>
    </lineage>
</organism>
<dbReference type="Proteomes" id="UP000184526">
    <property type="component" value="Unassembled WGS sequence"/>
</dbReference>
<dbReference type="EMBL" id="FQXP01000006">
    <property type="protein sequence ID" value="SHH90326.1"/>
    <property type="molecule type" value="Genomic_DNA"/>
</dbReference>
<name>A0A1M5WRU0_9CLOT</name>
<dbReference type="STRING" id="1121306.SAMN02745196_01828"/>
<dbReference type="AlphaFoldDB" id="A0A1M5WRU0"/>
<accession>A0A1M5WRU0</accession>
<evidence type="ECO:0000313" key="2">
    <source>
        <dbReference type="Proteomes" id="UP000184526"/>
    </source>
</evidence>
<protein>
    <submittedName>
        <fullName evidence="1">Uncharacterized protein</fullName>
    </submittedName>
</protein>
<keyword evidence="2" id="KW-1185">Reference proteome</keyword>
<sequence length="82" mass="9416">MKAQYYYCNQCKRVFEESGECKFCNSKDIKVLKLGTSVNIIGSKTKGKFVKSINENLQLIIIDEAKNKVLKEVKAEKLRKVL</sequence>